<protein>
    <submittedName>
        <fullName evidence="1">Uncharacterized protein</fullName>
    </submittedName>
</protein>
<reference evidence="1" key="1">
    <citation type="submission" date="2018-02" db="EMBL/GenBank/DDBJ databases">
        <title>Rhizophora mucronata_Transcriptome.</title>
        <authorList>
            <person name="Meera S.P."/>
            <person name="Sreeshan A."/>
            <person name="Augustine A."/>
        </authorList>
    </citation>
    <scope>NUCLEOTIDE SEQUENCE</scope>
    <source>
        <tissue evidence="1">Leaf</tissue>
    </source>
</reference>
<dbReference type="AlphaFoldDB" id="A0A2P2PQ77"/>
<evidence type="ECO:0000313" key="1">
    <source>
        <dbReference type="EMBL" id="MBX56908.1"/>
    </source>
</evidence>
<organism evidence="1">
    <name type="scientific">Rhizophora mucronata</name>
    <name type="common">Asiatic mangrove</name>
    <dbReference type="NCBI Taxonomy" id="61149"/>
    <lineage>
        <taxon>Eukaryota</taxon>
        <taxon>Viridiplantae</taxon>
        <taxon>Streptophyta</taxon>
        <taxon>Embryophyta</taxon>
        <taxon>Tracheophyta</taxon>
        <taxon>Spermatophyta</taxon>
        <taxon>Magnoliopsida</taxon>
        <taxon>eudicotyledons</taxon>
        <taxon>Gunneridae</taxon>
        <taxon>Pentapetalae</taxon>
        <taxon>rosids</taxon>
        <taxon>fabids</taxon>
        <taxon>Malpighiales</taxon>
        <taxon>Rhizophoraceae</taxon>
        <taxon>Rhizophora</taxon>
    </lineage>
</organism>
<accession>A0A2P2PQ77</accession>
<dbReference type="EMBL" id="GGEC01076424">
    <property type="protein sequence ID" value="MBX56908.1"/>
    <property type="molecule type" value="Transcribed_RNA"/>
</dbReference>
<sequence>MPSKARLASILRTIVC</sequence>
<name>A0A2P2PQ77_RHIMU</name>
<proteinExistence type="predicted"/>